<dbReference type="AlphaFoldDB" id="A0A233SSR2"/>
<organism evidence="3 4">
    <name type="scientific">Streptomyces diastatochromogenes</name>
    <dbReference type="NCBI Taxonomy" id="42236"/>
    <lineage>
        <taxon>Bacteria</taxon>
        <taxon>Bacillati</taxon>
        <taxon>Actinomycetota</taxon>
        <taxon>Actinomycetes</taxon>
        <taxon>Kitasatosporales</taxon>
        <taxon>Streptomycetaceae</taxon>
        <taxon>Streptomyces</taxon>
    </lineage>
</organism>
<evidence type="ECO:0000313" key="4">
    <source>
        <dbReference type="Proteomes" id="UP000215483"/>
    </source>
</evidence>
<keyword evidence="2" id="KW-1133">Transmembrane helix</keyword>
<feature type="region of interest" description="Disordered" evidence="1">
    <location>
        <begin position="49"/>
        <end position="110"/>
    </location>
</feature>
<feature type="compositionally biased region" description="Low complexity" evidence="1">
    <location>
        <begin position="71"/>
        <end position="110"/>
    </location>
</feature>
<keyword evidence="2" id="KW-0472">Membrane</keyword>
<dbReference type="RefSeq" id="WP_094215601.1">
    <property type="nucleotide sequence ID" value="NZ_MCGQ01000007.1"/>
</dbReference>
<protein>
    <submittedName>
        <fullName evidence="3">Uncharacterized protein</fullName>
    </submittedName>
</protein>
<evidence type="ECO:0000256" key="2">
    <source>
        <dbReference type="SAM" id="Phobius"/>
    </source>
</evidence>
<dbReference type="EMBL" id="MCGQ01000007">
    <property type="protein sequence ID" value="OXY98681.1"/>
    <property type="molecule type" value="Genomic_DNA"/>
</dbReference>
<dbReference type="Proteomes" id="UP000215483">
    <property type="component" value="Unassembled WGS sequence"/>
</dbReference>
<feature type="transmembrane region" description="Helical" evidence="2">
    <location>
        <begin position="12"/>
        <end position="38"/>
    </location>
</feature>
<accession>A0A233SSR2</accession>
<evidence type="ECO:0000313" key="3">
    <source>
        <dbReference type="EMBL" id="OXY98681.1"/>
    </source>
</evidence>
<keyword evidence="4" id="KW-1185">Reference proteome</keyword>
<comment type="caution">
    <text evidence="3">The sequence shown here is derived from an EMBL/GenBank/DDBJ whole genome shotgun (WGS) entry which is preliminary data.</text>
</comment>
<sequence>MFVDSSGRRSKVLRRIGLLIGVVCLTYAGVLGAAFMGWGSSLSPSSLLPFGDAQGGQGPGGIRPQGGIGRQAGLPSPSASVSVSPPASASPSVSVSPSVSASVSVSAAGN</sequence>
<name>A0A233SSR2_STRDA</name>
<proteinExistence type="predicted"/>
<reference evidence="3 4" key="1">
    <citation type="submission" date="2016-07" db="EMBL/GenBank/DDBJ databases">
        <title>Draft genome of Streptomyces diastatochromogenes.</title>
        <authorList>
            <person name="Podduturi R."/>
            <person name="Lukassen M.B."/>
            <person name="Clausen N."/>
            <person name="Nielsen J.L."/>
            <person name="Jorgensen N.O."/>
        </authorList>
    </citation>
    <scope>NUCLEOTIDE SEQUENCE [LARGE SCALE GENOMIC DNA]</scope>
    <source>
        <strain evidence="3 4">DSM 40608</strain>
    </source>
</reference>
<gene>
    <name evidence="3" type="ORF">BEK98_07535</name>
</gene>
<keyword evidence="2" id="KW-0812">Transmembrane</keyword>
<feature type="compositionally biased region" description="Gly residues" evidence="1">
    <location>
        <begin position="53"/>
        <end position="70"/>
    </location>
</feature>
<evidence type="ECO:0000256" key="1">
    <source>
        <dbReference type="SAM" id="MobiDB-lite"/>
    </source>
</evidence>